<dbReference type="EMBL" id="BONY01000032">
    <property type="protein sequence ID" value="GIH06946.1"/>
    <property type="molecule type" value="Genomic_DNA"/>
</dbReference>
<sequence>MGIEYVAVYNNWVGWEKGEAPVGIVVAERIYAPDLESLVYHAMHWDHLQQGWVYDPEGNAQYLAEISEERIRGIERGEAERVTPGITGGEGLPDEDTIRWIFQWKGAPPQAEDTGY</sequence>
<protein>
    <submittedName>
        <fullName evidence="1">Uncharacterized protein</fullName>
    </submittedName>
</protein>
<dbReference type="RefSeq" id="WP_203910757.1">
    <property type="nucleotide sequence ID" value="NZ_BONY01000032.1"/>
</dbReference>
<accession>A0A8J3QAI5</accession>
<keyword evidence="2" id="KW-1185">Reference proteome</keyword>
<dbReference type="Proteomes" id="UP000612899">
    <property type="component" value="Unassembled WGS sequence"/>
</dbReference>
<gene>
    <name evidence="1" type="ORF">Rhe02_50130</name>
</gene>
<proteinExistence type="predicted"/>
<name>A0A8J3QAI5_9ACTN</name>
<evidence type="ECO:0000313" key="1">
    <source>
        <dbReference type="EMBL" id="GIH06946.1"/>
    </source>
</evidence>
<organism evidence="1 2">
    <name type="scientific">Rhizocola hellebori</name>
    <dbReference type="NCBI Taxonomy" id="1392758"/>
    <lineage>
        <taxon>Bacteria</taxon>
        <taxon>Bacillati</taxon>
        <taxon>Actinomycetota</taxon>
        <taxon>Actinomycetes</taxon>
        <taxon>Micromonosporales</taxon>
        <taxon>Micromonosporaceae</taxon>
        <taxon>Rhizocola</taxon>
    </lineage>
</organism>
<comment type="caution">
    <text evidence="1">The sequence shown here is derived from an EMBL/GenBank/DDBJ whole genome shotgun (WGS) entry which is preliminary data.</text>
</comment>
<reference evidence="1" key="1">
    <citation type="submission" date="2021-01" db="EMBL/GenBank/DDBJ databases">
        <title>Whole genome shotgun sequence of Rhizocola hellebori NBRC 109834.</title>
        <authorList>
            <person name="Komaki H."/>
            <person name="Tamura T."/>
        </authorList>
    </citation>
    <scope>NUCLEOTIDE SEQUENCE</scope>
    <source>
        <strain evidence="1">NBRC 109834</strain>
    </source>
</reference>
<dbReference type="AlphaFoldDB" id="A0A8J3QAI5"/>
<evidence type="ECO:0000313" key="2">
    <source>
        <dbReference type="Proteomes" id="UP000612899"/>
    </source>
</evidence>